<feature type="region of interest" description="Disordered" evidence="1">
    <location>
        <begin position="1"/>
        <end position="53"/>
    </location>
</feature>
<dbReference type="Pfam" id="PF01695">
    <property type="entry name" value="IstB_IS21"/>
    <property type="match status" value="1"/>
</dbReference>
<dbReference type="HOGENOM" id="CLU_959172_0_0_7"/>
<dbReference type="InterPro" id="IPR002611">
    <property type="entry name" value="IstB_ATP-bd"/>
</dbReference>
<gene>
    <name evidence="3" type="ordered locus">LILAB_00035</name>
</gene>
<reference evidence="3 4" key="1">
    <citation type="journal article" date="2011" name="J. Bacteriol.">
        <title>Genome sequence of the halotolerant marine bacterium Myxococcus fulvus HW-1.</title>
        <authorList>
            <person name="Li Z.F."/>
            <person name="Li X."/>
            <person name="Liu H."/>
            <person name="Liu X."/>
            <person name="Han K."/>
            <person name="Wu Z.H."/>
            <person name="Hu W."/>
            <person name="Li F.F."/>
            <person name="Li Y.Z."/>
        </authorList>
    </citation>
    <scope>NUCLEOTIDE SEQUENCE [LARGE SCALE GENOMIC DNA]</scope>
    <source>
        <strain evidence="4">ATCC BAA-855 / HW-1</strain>
    </source>
</reference>
<proteinExistence type="predicted"/>
<evidence type="ECO:0000256" key="1">
    <source>
        <dbReference type="SAM" id="MobiDB-lite"/>
    </source>
</evidence>
<dbReference type="SUPFAM" id="SSF52540">
    <property type="entry name" value="P-loop containing nucleoside triphosphate hydrolases"/>
    <property type="match status" value="1"/>
</dbReference>
<evidence type="ECO:0000259" key="2">
    <source>
        <dbReference type="Pfam" id="PF01695"/>
    </source>
</evidence>
<dbReference type="KEGG" id="mfu:LILAB_00035"/>
<evidence type="ECO:0000313" key="4">
    <source>
        <dbReference type="Proteomes" id="UP000000488"/>
    </source>
</evidence>
<accession>F8C767</accession>
<feature type="compositionally biased region" description="Basic residues" evidence="1">
    <location>
        <begin position="18"/>
        <end position="33"/>
    </location>
</feature>
<dbReference type="GO" id="GO:0005524">
    <property type="term" value="F:ATP binding"/>
    <property type="evidence" value="ECO:0007669"/>
    <property type="project" value="InterPro"/>
</dbReference>
<evidence type="ECO:0000313" key="3">
    <source>
        <dbReference type="EMBL" id="AEI61943.1"/>
    </source>
</evidence>
<dbReference type="InterPro" id="IPR027417">
    <property type="entry name" value="P-loop_NTPase"/>
</dbReference>
<dbReference type="Proteomes" id="UP000000488">
    <property type="component" value="Chromosome"/>
</dbReference>
<dbReference type="EMBL" id="CP002830">
    <property type="protein sequence ID" value="AEI61943.1"/>
    <property type="molecule type" value="Genomic_DNA"/>
</dbReference>
<dbReference type="Gene3D" id="3.40.50.300">
    <property type="entry name" value="P-loop containing nucleotide triphosphate hydrolases"/>
    <property type="match status" value="1"/>
</dbReference>
<sequence>MGAAAHPRTARRQEPLRRRPRGALHRARGRHARPAGAGRAPARRARDALPRQPLQLGTLRTMADFDWGWPKHIDRTAVESALALDFMARPANVVLVAPQGLGKTMIAQNIAYNAVQAGHSVLFTTAQPCSSSTTSDCGPSRVRRASTCTRLSVVATSVRPLASPPIAPWRSGLRCLVTHCWPAPPWTDCCTTPMSSPSRVTATATHRSPSAPEHRARPTLTPPHADTWRSPCRTGLAEPARPTPSRFLGASRPDLIGRTEQRPDWPSLDMVKARGYPGGYEQVKRYAPPR</sequence>
<feature type="compositionally biased region" description="Polar residues" evidence="1">
    <location>
        <begin position="195"/>
        <end position="208"/>
    </location>
</feature>
<organism evidence="3 4">
    <name type="scientific">Myxococcus fulvus (strain ATCC BAA-855 / HW-1)</name>
    <dbReference type="NCBI Taxonomy" id="483219"/>
    <lineage>
        <taxon>Bacteria</taxon>
        <taxon>Pseudomonadati</taxon>
        <taxon>Myxococcota</taxon>
        <taxon>Myxococcia</taxon>
        <taxon>Myxococcales</taxon>
        <taxon>Cystobacterineae</taxon>
        <taxon>Myxococcaceae</taxon>
        <taxon>Myxococcus</taxon>
    </lineage>
</organism>
<name>F8C767_MYXFH</name>
<feature type="region of interest" description="Disordered" evidence="1">
    <location>
        <begin position="195"/>
        <end position="290"/>
    </location>
</feature>
<dbReference type="STRING" id="483219.LILAB_00035"/>
<protein>
    <submittedName>
        <fullName evidence="3">IS21 family transposition helper protein</fullName>
    </submittedName>
</protein>
<feature type="domain" description="IstB-like ATP-binding" evidence="2">
    <location>
        <begin position="56"/>
        <end position="127"/>
    </location>
</feature>
<dbReference type="AlphaFoldDB" id="F8C767"/>
<dbReference type="eggNOG" id="COG1484">
    <property type="taxonomic scope" value="Bacteria"/>
</dbReference>